<accession>A0A8H7DZC9</accession>
<feature type="region of interest" description="Disordered" evidence="1">
    <location>
        <begin position="1"/>
        <end position="36"/>
    </location>
</feature>
<dbReference type="Proteomes" id="UP000606974">
    <property type="component" value="Unassembled WGS sequence"/>
</dbReference>
<dbReference type="AlphaFoldDB" id="A0A8H7DZC9"/>
<keyword evidence="3" id="KW-1185">Reference proteome</keyword>
<protein>
    <submittedName>
        <fullName evidence="2">Uncharacterized protein</fullName>
    </submittedName>
</protein>
<reference evidence="2" key="1">
    <citation type="submission" date="2020-02" db="EMBL/GenBank/DDBJ databases">
        <authorList>
            <person name="Palmer J.M."/>
        </authorList>
    </citation>
    <scope>NUCLEOTIDE SEQUENCE</scope>
    <source>
        <strain evidence="2">EPUS1.4</strain>
        <tissue evidence="2">Thallus</tissue>
    </source>
</reference>
<evidence type="ECO:0000313" key="2">
    <source>
        <dbReference type="EMBL" id="KAF7503622.1"/>
    </source>
</evidence>
<evidence type="ECO:0000313" key="3">
    <source>
        <dbReference type="Proteomes" id="UP000606974"/>
    </source>
</evidence>
<comment type="caution">
    <text evidence="2">The sequence shown here is derived from an EMBL/GenBank/DDBJ whole genome shotgun (WGS) entry which is preliminary data.</text>
</comment>
<organism evidence="2 3">
    <name type="scientific">Endocarpon pusillum</name>
    <dbReference type="NCBI Taxonomy" id="364733"/>
    <lineage>
        <taxon>Eukaryota</taxon>
        <taxon>Fungi</taxon>
        <taxon>Dikarya</taxon>
        <taxon>Ascomycota</taxon>
        <taxon>Pezizomycotina</taxon>
        <taxon>Eurotiomycetes</taxon>
        <taxon>Chaetothyriomycetidae</taxon>
        <taxon>Verrucariales</taxon>
        <taxon>Verrucariaceae</taxon>
        <taxon>Endocarpon</taxon>
    </lineage>
</organism>
<name>A0A8H7DZC9_9EURO</name>
<gene>
    <name evidence="2" type="ORF">GJ744_003444</name>
</gene>
<sequence>MDSPPTTPARVSYMRLEPPAPSPEKSPSSYTPEKIQDRLCQECQGIRRHHPAV</sequence>
<evidence type="ECO:0000256" key="1">
    <source>
        <dbReference type="SAM" id="MobiDB-lite"/>
    </source>
</evidence>
<dbReference type="EMBL" id="JAACFV010000169">
    <property type="protein sequence ID" value="KAF7503622.1"/>
    <property type="molecule type" value="Genomic_DNA"/>
</dbReference>
<proteinExistence type="predicted"/>